<protein>
    <recommendedName>
        <fullName evidence="8">Plexin domain-containing protein 2</fullName>
    </recommendedName>
</protein>
<accession>A0AAN7PAQ1</accession>
<keyword evidence="4 5" id="KW-1133">Transmembrane helix</keyword>
<name>A0AAN7PAQ1_9COLE</name>
<keyword evidence="5" id="KW-0472">Membrane</keyword>
<keyword evidence="7" id="KW-1185">Reference proteome</keyword>
<comment type="caution">
    <text evidence="6">The sequence shown here is derived from an EMBL/GenBank/DDBJ whole genome shotgun (WGS) entry which is preliminary data.</text>
</comment>
<comment type="subcellular location">
    <subcellularLocation>
        <location evidence="1">Membrane</location>
        <topology evidence="1">Single-pass type I membrane protein</topology>
    </subcellularLocation>
</comment>
<dbReference type="PANTHER" id="PTHR13055">
    <property type="entry name" value="TUMOR ENDOTHELIAL MARKER 7 RELATED"/>
    <property type="match status" value="1"/>
</dbReference>
<proteinExistence type="predicted"/>
<dbReference type="Proteomes" id="UP001353858">
    <property type="component" value="Unassembled WGS sequence"/>
</dbReference>
<evidence type="ECO:0000256" key="2">
    <source>
        <dbReference type="ARBA" id="ARBA00022692"/>
    </source>
</evidence>
<evidence type="ECO:0000256" key="1">
    <source>
        <dbReference type="ARBA" id="ARBA00004479"/>
    </source>
</evidence>
<dbReference type="PANTHER" id="PTHR13055:SF12">
    <property type="entry name" value="LD40707P"/>
    <property type="match status" value="1"/>
</dbReference>
<dbReference type="InterPro" id="IPR031152">
    <property type="entry name" value="PLXDC"/>
</dbReference>
<dbReference type="AlphaFoldDB" id="A0AAN7PAQ1"/>
<dbReference type="EMBL" id="JARPUR010000003">
    <property type="protein sequence ID" value="KAK4880268.1"/>
    <property type="molecule type" value="Genomic_DNA"/>
</dbReference>
<evidence type="ECO:0000256" key="5">
    <source>
        <dbReference type="SAM" id="Phobius"/>
    </source>
</evidence>
<sequence length="615" mass="70159">MSRTWVLWSKYCAIFILFTLYLDGFAYEDIYLYNTDGYSNGDLELDLKLLDTNSYDHIIHKRESDTKQITDNRTNQQTIVISTTTVAPKSDTINKTEVTKKPTLSVKANLTTISKQLGKNLGENGTGIRKNYTLPSTTIVPVVLTNKTTQKDDHLIVPTIKVNNSSEESSAEDEEINIDKFTDDEDSNAFNQTLQQHNINETKTDVQTYYNSSFTVDLETANKYWVDLENNSNAKINTLLSNAYRRAATVKLSFEFPFYGHSIRNVTIATGGFLYMGEYVHSWLAATQYIAPLMANFDTGLSNSSFIKYLDTGTSFTIQWEKVYLQDKPSDGEFTFQTTMFSNGDIVFVYKNIPVLVENIVDSHHPVKVGLSDAYIIDRVVFFVRRKTIYEYHRVHFNKDDIKNNTVIYLKALPTCLNSKDCHACLTTIIENHKCAWCPSTNRCSNGFDRHRQDWLANGCNRRQITNETQCLQVNIINDPNHTEEHKSYYNTDKHVDAANPAMNTSYTNQSYQPNSQNKSAASVMHSDMLSNTVQASRVAQSSRVYESENDVKMGASGIITILFLVAIVFGLSVWVLYAYRNPHTTSGQILIRYRPSQWRWKRGEARYTAATIHM</sequence>
<evidence type="ECO:0000313" key="7">
    <source>
        <dbReference type="Proteomes" id="UP001353858"/>
    </source>
</evidence>
<gene>
    <name evidence="6" type="ORF">RN001_008414</name>
</gene>
<evidence type="ECO:0000256" key="4">
    <source>
        <dbReference type="ARBA" id="ARBA00022989"/>
    </source>
</evidence>
<organism evidence="6 7">
    <name type="scientific">Aquatica leii</name>
    <dbReference type="NCBI Taxonomy" id="1421715"/>
    <lineage>
        <taxon>Eukaryota</taxon>
        <taxon>Metazoa</taxon>
        <taxon>Ecdysozoa</taxon>
        <taxon>Arthropoda</taxon>
        <taxon>Hexapoda</taxon>
        <taxon>Insecta</taxon>
        <taxon>Pterygota</taxon>
        <taxon>Neoptera</taxon>
        <taxon>Endopterygota</taxon>
        <taxon>Coleoptera</taxon>
        <taxon>Polyphaga</taxon>
        <taxon>Elateriformia</taxon>
        <taxon>Elateroidea</taxon>
        <taxon>Lampyridae</taxon>
        <taxon>Luciolinae</taxon>
        <taxon>Aquatica</taxon>
    </lineage>
</organism>
<feature type="transmembrane region" description="Helical" evidence="5">
    <location>
        <begin position="558"/>
        <end position="580"/>
    </location>
</feature>
<keyword evidence="3" id="KW-0732">Signal</keyword>
<keyword evidence="2 5" id="KW-0812">Transmembrane</keyword>
<evidence type="ECO:0000313" key="6">
    <source>
        <dbReference type="EMBL" id="KAK4880268.1"/>
    </source>
</evidence>
<dbReference type="GO" id="GO:0016020">
    <property type="term" value="C:membrane"/>
    <property type="evidence" value="ECO:0007669"/>
    <property type="project" value="UniProtKB-SubCell"/>
</dbReference>
<evidence type="ECO:0008006" key="8">
    <source>
        <dbReference type="Google" id="ProtNLM"/>
    </source>
</evidence>
<reference evidence="7" key="1">
    <citation type="submission" date="2023-01" db="EMBL/GenBank/DDBJ databases">
        <title>Key to firefly adult light organ development and bioluminescence: homeobox transcription factors regulate luciferase expression and transportation to peroxisome.</title>
        <authorList>
            <person name="Fu X."/>
        </authorList>
    </citation>
    <scope>NUCLEOTIDE SEQUENCE [LARGE SCALE GENOMIC DNA]</scope>
</reference>
<evidence type="ECO:0000256" key="3">
    <source>
        <dbReference type="ARBA" id="ARBA00022729"/>
    </source>
</evidence>